<dbReference type="GeneID" id="40312117"/>
<feature type="region of interest" description="Disordered" evidence="8">
    <location>
        <begin position="358"/>
        <end position="380"/>
    </location>
</feature>
<feature type="compositionally biased region" description="Basic and acidic residues" evidence="8">
    <location>
        <begin position="948"/>
        <end position="964"/>
    </location>
</feature>
<keyword evidence="10" id="KW-1185">Reference proteome</keyword>
<accession>A0A2A9M7Y6</accession>
<dbReference type="PANTHER" id="PTHR14344">
    <property type="entry name" value="WD REPEAT PROTEIN"/>
    <property type="match status" value="1"/>
</dbReference>
<name>A0A2A9M7Y6_BESBE</name>
<evidence type="ECO:0000256" key="2">
    <source>
        <dbReference type="ARBA" id="ARBA00022490"/>
    </source>
</evidence>
<feature type="region of interest" description="Disordered" evidence="8">
    <location>
        <begin position="948"/>
        <end position="969"/>
    </location>
</feature>
<dbReference type="SMART" id="SM00320">
    <property type="entry name" value="WD40"/>
    <property type="match status" value="8"/>
</dbReference>
<comment type="similarity">
    <text evidence="6">Belongs to the WD repeat WDR6 family.</text>
</comment>
<feature type="region of interest" description="Disordered" evidence="8">
    <location>
        <begin position="1096"/>
        <end position="1124"/>
    </location>
</feature>
<dbReference type="PROSITE" id="PS50294">
    <property type="entry name" value="WD_REPEATS_REGION"/>
    <property type="match status" value="1"/>
</dbReference>
<feature type="region of interest" description="Disordered" evidence="8">
    <location>
        <begin position="641"/>
        <end position="666"/>
    </location>
</feature>
<feature type="region of interest" description="Disordered" evidence="8">
    <location>
        <begin position="162"/>
        <end position="193"/>
    </location>
</feature>
<dbReference type="Pfam" id="PF00400">
    <property type="entry name" value="WD40"/>
    <property type="match status" value="4"/>
</dbReference>
<dbReference type="OrthoDB" id="348564at2759"/>
<feature type="region of interest" description="Disordered" evidence="8">
    <location>
        <begin position="1334"/>
        <end position="1384"/>
    </location>
</feature>
<feature type="region of interest" description="Disordered" evidence="8">
    <location>
        <begin position="63"/>
        <end position="115"/>
    </location>
</feature>
<evidence type="ECO:0000313" key="9">
    <source>
        <dbReference type="EMBL" id="PFH34039.1"/>
    </source>
</evidence>
<dbReference type="GO" id="GO:0005737">
    <property type="term" value="C:cytoplasm"/>
    <property type="evidence" value="ECO:0007669"/>
    <property type="project" value="UniProtKB-SubCell"/>
</dbReference>
<keyword evidence="3 7" id="KW-0853">WD repeat</keyword>
<dbReference type="PROSITE" id="PS50082">
    <property type="entry name" value="WD_REPEATS_2"/>
    <property type="match status" value="1"/>
</dbReference>
<organism evidence="9 10">
    <name type="scientific">Besnoitia besnoiti</name>
    <name type="common">Apicomplexan protozoan</name>
    <dbReference type="NCBI Taxonomy" id="94643"/>
    <lineage>
        <taxon>Eukaryota</taxon>
        <taxon>Sar</taxon>
        <taxon>Alveolata</taxon>
        <taxon>Apicomplexa</taxon>
        <taxon>Conoidasida</taxon>
        <taxon>Coccidia</taxon>
        <taxon>Eucoccidiorida</taxon>
        <taxon>Eimeriorina</taxon>
        <taxon>Sarcocystidae</taxon>
        <taxon>Besnoitia</taxon>
    </lineage>
</organism>
<dbReference type="KEGG" id="bbes:BESB_071910"/>
<dbReference type="VEuPathDB" id="ToxoDB:BESB_071910"/>
<dbReference type="InterPro" id="IPR001680">
    <property type="entry name" value="WD40_rpt"/>
</dbReference>
<dbReference type="Gene3D" id="2.130.10.10">
    <property type="entry name" value="YVTN repeat-like/Quinoprotein amine dehydrogenase"/>
    <property type="match status" value="2"/>
</dbReference>
<keyword evidence="4" id="KW-0819">tRNA processing</keyword>
<dbReference type="STRING" id="94643.A0A2A9M7Y6"/>
<evidence type="ECO:0000313" key="10">
    <source>
        <dbReference type="Proteomes" id="UP000224006"/>
    </source>
</evidence>
<feature type="compositionally biased region" description="Low complexity" evidence="8">
    <location>
        <begin position="891"/>
        <end position="914"/>
    </location>
</feature>
<feature type="region of interest" description="Disordered" evidence="8">
    <location>
        <begin position="1788"/>
        <end position="1809"/>
    </location>
</feature>
<dbReference type="InterPro" id="IPR015943">
    <property type="entry name" value="WD40/YVTN_repeat-like_dom_sf"/>
</dbReference>
<feature type="region of interest" description="Disordered" evidence="8">
    <location>
        <begin position="876"/>
        <end position="914"/>
    </location>
</feature>
<sequence>MLSRLCSTNSTKAVAFLYGEELLCAGVGSELRVYDSASECPEDTDSSPGCSRGARARFRARGETFPTLQETEADGEKAPPPGVGTGDAGARRASRDSLATSSPPQPGRPAAPSSSSSRLVANALFAPSTHIQGLATSSLRGQIAAYGLGRLVLYQLQWRDGGGVESHGRKKREREGVVEPPSPEAPRDDDGAPLARARGSLSALFELSSPQWILDVRILETDAVRRSACPLLLAGFAHGGVELLDAACGARLAAWMCTDRSLLYSLAIQVPDSSAATKQAPAEEPVRGRGELHAPRAAENGAGGGNCGRQGAGDVLGDAHETCRRPAVPTTPSESSVTIASGTVYSSILMWRVDLPARSSHTPAAPSSEGADQEGAEGSPRAIAVCSDASDARTQSPLGGLSWAETAHVNQVASRSGRADKLIDPSQILKGHRGVIFKLRFYLEGMLLCSASDDREVRVWWRSACEAAPGDASALRGPSADCSEPLPALQETQKIPEYSCVATLKGHRSRVWDIALLDLSARRPSRSGGVSAEDARPAGARSFEDALRSCLIVSAGEDSSCRIWSLRGELLYSLLGHAGRGVRAVCTPELPSAGRLPLIGSGGEDGDVKLWSLEESPSFLGTLEAHLAQCDDAAARRAAAGKVSGLSPPAEKGTAQPQASPLEARREVVWNSREGGRRDDFVREVRLLHSDSALVATNFGRVYFLRLRPDSCGPASRHNGVEGRQEALAAEDLARASHGDSAGSVAAFLLVEVPAVLTCLRALDGLVAAGCADGTAFCFRFFPDSVAALPGDSRGKDRRPAEGSNMKPVLPRPSRWQCFRRARVGNLFQVALPASRGEVALLRLLGPLGGLHAAARSSFSNRSYWSEVCGRVALSADGSPSRSKQDAVKTPASAASGLEAPSAAGGASGRPCASPRHADCVDFEASGDTILVATDHAGLVSLWHLSGERKKDEREAVVESRPEEACGMDYASFPEAEELLEPEAPDSQAPPTQSRVSEGRGDTESVSASPAREPMPANPAVTPIQTVQLPNAGGKRTDPSRCFSCLGLLCVADSSCEAPAAEAGDLGVTHVGREELAILLVLGDETGSLHVVQTVVPETPDSSRQASESKAGGPRGGREAGEKSRVRWAWSAARSRLAHTVQSAHKGKKVWDVAAHGEFLISCGGDGTILFFQVTKQAEEPCQLTQKGAEASAGGGELAIGARFPFSVTISAVSCVKVPQLTFMHSLVPTETAPAWWSVARSAASGDAAVSGDPLRHHWLCAFRTADFVLFDFRTSMELMHVRCGNSRRPLDFHRENSNRYTFASATKHLLYFHTRGRSPGLSARTETGLCRTPTASRMPCLGEPGDRPARGGACTPSLQGHGQDPATDSEDDPGETGGLAARGSDDLVCGHKALALKDGTGAFPVEDERRSASFNPGFHGREVWSACWLDDRTLATGGEDNSVKIINLVGEACAEAEEESRDGLSRRDIAGCQGDRSAAPLSGYATSVVRGFASFGEPSPGERICRRPPRPWRPRWRLQVLQTAVHHAAAVRVVRLLTCLFPAGASHEAEAVPRILVSVGACDMVSLFFVPPSGCTEEDGGRLGSSLSRNSLLMRHLLSARLSERGMGTDVRLNGVDGFLEHRCASFETGPRNNASFSAKEPKVLTAHLWTAASAAEVAYLRATVDYAAAEDFNALAGRDKDSKNLLEKRAYAPLEGAALCVRTVVLDRLGMLPASQRDTQDDIHRPEPAEARTVLILVGMTTGEIAVFVGGTSETRLHLQRMSTLKAHQCGVNDLEVTETDLSGASALASNSSSRVRGDSSPAPAESHSSISRRFCVASCGDDQSVTIQFVGVEYDPGSAAAYSLRVFSACRVENAHASSARSCTLFFPLLFTVGWDRWVQVWNIAELARSSGGEAPDTNPAALLNDGGNQAKRPAVALCPSTTAQRLNARSSEYQERNYWGEYGCGGPSGAQPFSVERIDAIKTSVADVAHLDGRAVAGGIRLCAVGSSGGIDCFLFRGLCTEKDSRKT</sequence>
<gene>
    <name evidence="9" type="ORF">BESB_071910</name>
</gene>
<keyword evidence="5" id="KW-0677">Repeat</keyword>
<reference evidence="9 10" key="1">
    <citation type="submission" date="2017-09" db="EMBL/GenBank/DDBJ databases">
        <title>Genome sequencing of Besnoitia besnoiti strain Bb-Ger1.</title>
        <authorList>
            <person name="Schares G."/>
            <person name="Venepally P."/>
            <person name="Lorenzi H.A."/>
        </authorList>
    </citation>
    <scope>NUCLEOTIDE SEQUENCE [LARGE SCALE GENOMIC DNA]</scope>
    <source>
        <strain evidence="9 10">Bb-Ger1</strain>
    </source>
</reference>
<feature type="region of interest" description="Disordered" evidence="8">
    <location>
        <begin position="981"/>
        <end position="1019"/>
    </location>
</feature>
<dbReference type="Proteomes" id="UP000224006">
    <property type="component" value="Unassembled WGS sequence"/>
</dbReference>
<dbReference type="RefSeq" id="XP_029218048.1">
    <property type="nucleotide sequence ID" value="XM_029365564.1"/>
</dbReference>
<evidence type="ECO:0000256" key="7">
    <source>
        <dbReference type="PROSITE-ProRule" id="PRU00221"/>
    </source>
</evidence>
<evidence type="ECO:0000256" key="5">
    <source>
        <dbReference type="ARBA" id="ARBA00022737"/>
    </source>
</evidence>
<comment type="subcellular location">
    <subcellularLocation>
        <location evidence="1">Cytoplasm</location>
    </subcellularLocation>
</comment>
<dbReference type="InterPro" id="IPR036322">
    <property type="entry name" value="WD40_repeat_dom_sf"/>
</dbReference>
<feature type="repeat" description="WD" evidence="7">
    <location>
        <begin position="429"/>
        <end position="460"/>
    </location>
</feature>
<dbReference type="EMBL" id="NWUJ01000007">
    <property type="protein sequence ID" value="PFH34039.1"/>
    <property type="molecule type" value="Genomic_DNA"/>
</dbReference>
<dbReference type="InterPro" id="IPR051973">
    <property type="entry name" value="tRNA_Anticodon_Mtase-Reg"/>
</dbReference>
<evidence type="ECO:0000256" key="6">
    <source>
        <dbReference type="ARBA" id="ARBA00038255"/>
    </source>
</evidence>
<dbReference type="SUPFAM" id="SSF50978">
    <property type="entry name" value="WD40 repeat-like"/>
    <property type="match status" value="1"/>
</dbReference>
<evidence type="ECO:0000256" key="1">
    <source>
        <dbReference type="ARBA" id="ARBA00004496"/>
    </source>
</evidence>
<dbReference type="PANTHER" id="PTHR14344:SF3">
    <property type="entry name" value="WD REPEAT-CONTAINING PROTEIN 6"/>
    <property type="match status" value="1"/>
</dbReference>
<protein>
    <submittedName>
        <fullName evidence="9">WD domain, G-beta repeat-containing protein</fullName>
    </submittedName>
</protein>
<comment type="caution">
    <text evidence="9">The sequence shown here is derived from an EMBL/GenBank/DDBJ whole genome shotgun (WGS) entry which is preliminary data.</text>
</comment>
<dbReference type="GO" id="GO:0030488">
    <property type="term" value="P:tRNA methylation"/>
    <property type="evidence" value="ECO:0007669"/>
    <property type="project" value="TreeGrafter"/>
</dbReference>
<proteinExistence type="inferred from homology"/>
<evidence type="ECO:0000256" key="4">
    <source>
        <dbReference type="ARBA" id="ARBA00022694"/>
    </source>
</evidence>
<evidence type="ECO:0000256" key="3">
    <source>
        <dbReference type="ARBA" id="ARBA00022574"/>
    </source>
</evidence>
<keyword evidence="2" id="KW-0963">Cytoplasm</keyword>
<feature type="compositionally biased region" description="Low complexity" evidence="8">
    <location>
        <begin position="1788"/>
        <end position="1803"/>
    </location>
</feature>
<evidence type="ECO:0000256" key="8">
    <source>
        <dbReference type="SAM" id="MobiDB-lite"/>
    </source>
</evidence>